<keyword evidence="2" id="KW-1185">Reference proteome</keyword>
<gene>
    <name evidence="1" type="ORF">SAMN05444581_12120</name>
</gene>
<sequence length="277" mass="30370">MSDFIRNKFLWLDQVAADGDLPPTVARLAIVLCRYFNRESGSAWPSIERLARDLGIADRSVQRMVKLLIEHGHLEVDSGGGRNKTNRYCQIIKTATELSPFDDENPDAAVTLSNEEPRQDCHPLTQERVTICVNKPRQDCHPNPLKEPFEKKDAGKPAISDFRKSSLEPISLVPAIPFIGRGAAEAEQLETAARGASDLEADLFRRGKEVLGTNAGGLIVKLLKAKGRNIALARAAIETASTKQSAREYVNGVIRGSPEAKTAADYKAEARARGDAW</sequence>
<reference evidence="1 2" key="1">
    <citation type="submission" date="2016-10" db="EMBL/GenBank/DDBJ databases">
        <authorList>
            <person name="de Groot N.N."/>
        </authorList>
    </citation>
    <scope>NUCLEOTIDE SEQUENCE [LARGE SCALE GENOMIC DNA]</scope>
    <source>
        <strain evidence="1 2">NE2</strain>
    </source>
</reference>
<dbReference type="InterPro" id="IPR036388">
    <property type="entry name" value="WH-like_DNA-bd_sf"/>
</dbReference>
<dbReference type="STRING" id="1612308.SAMN05444581_12120"/>
<accession>A0A1I4CDC5</accession>
<dbReference type="RefSeq" id="WP_091685941.1">
    <property type="nucleotide sequence ID" value="NZ_FOSN01000021.1"/>
</dbReference>
<evidence type="ECO:0000313" key="1">
    <source>
        <dbReference type="EMBL" id="SFK79154.1"/>
    </source>
</evidence>
<organism evidence="1 2">
    <name type="scientific">Methylocapsa palsarum</name>
    <dbReference type="NCBI Taxonomy" id="1612308"/>
    <lineage>
        <taxon>Bacteria</taxon>
        <taxon>Pseudomonadati</taxon>
        <taxon>Pseudomonadota</taxon>
        <taxon>Alphaproteobacteria</taxon>
        <taxon>Hyphomicrobiales</taxon>
        <taxon>Beijerinckiaceae</taxon>
        <taxon>Methylocapsa</taxon>
    </lineage>
</organism>
<protein>
    <submittedName>
        <fullName evidence="1">Helix-turn-helix domain-containing protein</fullName>
    </submittedName>
</protein>
<dbReference type="Gene3D" id="1.10.10.10">
    <property type="entry name" value="Winged helix-like DNA-binding domain superfamily/Winged helix DNA-binding domain"/>
    <property type="match status" value="1"/>
</dbReference>
<dbReference type="OrthoDB" id="8255944at2"/>
<dbReference type="EMBL" id="FOSN01000021">
    <property type="protein sequence ID" value="SFK79154.1"/>
    <property type="molecule type" value="Genomic_DNA"/>
</dbReference>
<dbReference type="Pfam" id="PF13730">
    <property type="entry name" value="HTH_36"/>
    <property type="match status" value="1"/>
</dbReference>
<dbReference type="Proteomes" id="UP000198755">
    <property type="component" value="Unassembled WGS sequence"/>
</dbReference>
<proteinExistence type="predicted"/>
<name>A0A1I4CDC5_9HYPH</name>
<evidence type="ECO:0000313" key="2">
    <source>
        <dbReference type="Proteomes" id="UP000198755"/>
    </source>
</evidence>
<dbReference type="AlphaFoldDB" id="A0A1I4CDC5"/>